<dbReference type="EMBL" id="CAXAMM010009502">
    <property type="protein sequence ID" value="CAK9020578.1"/>
    <property type="molecule type" value="Genomic_DNA"/>
</dbReference>
<feature type="region of interest" description="Disordered" evidence="1">
    <location>
        <begin position="1"/>
        <end position="29"/>
    </location>
</feature>
<keyword evidence="3" id="KW-1185">Reference proteome</keyword>
<evidence type="ECO:0000313" key="3">
    <source>
        <dbReference type="Proteomes" id="UP001642464"/>
    </source>
</evidence>
<proteinExistence type="predicted"/>
<gene>
    <name evidence="2" type="ORF">SCF082_LOCUS14964</name>
</gene>
<organism evidence="2 3">
    <name type="scientific">Durusdinium trenchii</name>
    <dbReference type="NCBI Taxonomy" id="1381693"/>
    <lineage>
        <taxon>Eukaryota</taxon>
        <taxon>Sar</taxon>
        <taxon>Alveolata</taxon>
        <taxon>Dinophyceae</taxon>
        <taxon>Suessiales</taxon>
        <taxon>Symbiodiniaceae</taxon>
        <taxon>Durusdinium</taxon>
    </lineage>
</organism>
<evidence type="ECO:0000256" key="1">
    <source>
        <dbReference type="SAM" id="MobiDB-lite"/>
    </source>
</evidence>
<reference evidence="2 3" key="1">
    <citation type="submission" date="2024-02" db="EMBL/GenBank/DDBJ databases">
        <authorList>
            <person name="Chen Y."/>
            <person name="Shah S."/>
            <person name="Dougan E. K."/>
            <person name="Thang M."/>
            <person name="Chan C."/>
        </authorList>
    </citation>
    <scope>NUCLEOTIDE SEQUENCE [LARGE SCALE GENOMIC DNA]</scope>
</reference>
<evidence type="ECO:0000313" key="2">
    <source>
        <dbReference type="EMBL" id="CAK9020578.1"/>
    </source>
</evidence>
<accession>A0ABP0K1G0</accession>
<comment type="caution">
    <text evidence="2">The sequence shown here is derived from an EMBL/GenBank/DDBJ whole genome shotgun (WGS) entry which is preliminary data.</text>
</comment>
<sequence length="409" mass="45063">MRAQEPQRSRASELRADVRIAPKDPAAGKGCQSAQAALEALVAARKLRKQAEADQQRLCRHQQKWEKLCEAPFEEQSPDACGVCSPATFWQRHSFGRSSRRTVPQPVQLTHRPRDKVCMEMFRRSPVHANDAIKSVIEKPSAKPNELRADSAKDFLLEASFDWSDPCTLAYNSGLAGSCRQEKWAYQRQLFAELETPSKTTFGFDEEDMILMRESQALDRVAGGGVNLAKHVLALKDDGAAVEDLIPWCSRAQAAAFEMPKEIALQLAVAFAEVDGELELHELKELQATAMSLISSAAARARDSDSCEFPLLGLETLAQTGLGWTAFSNMFLATLHAQLQREANRSRVLTKALAHRVASVFIWAASHADLRVDLSPAGRRVAQAVCDALLEECDANTLNLLKGLTIRGA</sequence>
<protein>
    <submittedName>
        <fullName evidence="2">Uncharacterized protein</fullName>
    </submittedName>
</protein>
<dbReference type="Proteomes" id="UP001642464">
    <property type="component" value="Unassembled WGS sequence"/>
</dbReference>
<feature type="compositionally biased region" description="Basic and acidic residues" evidence="1">
    <location>
        <begin position="1"/>
        <end position="22"/>
    </location>
</feature>
<name>A0ABP0K1G0_9DINO</name>